<accession>A0A917ZR08</accession>
<evidence type="ECO:0000313" key="1">
    <source>
        <dbReference type="EMBL" id="GGO89178.1"/>
    </source>
</evidence>
<sequence length="68" mass="7668">MTRRNPLPAETLAICLDAIAQSHTLTQLEQTGITLAEARDCLPGHDWAPVYRAYNQRKRELEEACSTK</sequence>
<reference evidence="1 2" key="1">
    <citation type="journal article" date="2014" name="Int. J. Syst. Evol. Microbiol.">
        <title>Complete genome sequence of Corynebacterium casei LMG S-19264T (=DSM 44701T), isolated from a smear-ripened cheese.</title>
        <authorList>
            <consortium name="US DOE Joint Genome Institute (JGI-PGF)"/>
            <person name="Walter F."/>
            <person name="Albersmeier A."/>
            <person name="Kalinowski J."/>
            <person name="Ruckert C."/>
        </authorList>
    </citation>
    <scope>NUCLEOTIDE SEQUENCE [LARGE SCALE GENOMIC DNA]</scope>
    <source>
        <strain evidence="1 2">CGMCC 1.7286</strain>
    </source>
</reference>
<evidence type="ECO:0000313" key="2">
    <source>
        <dbReference type="Proteomes" id="UP000599578"/>
    </source>
</evidence>
<comment type="caution">
    <text evidence="1">The sequence shown here is derived from an EMBL/GenBank/DDBJ whole genome shotgun (WGS) entry which is preliminary data.</text>
</comment>
<protein>
    <submittedName>
        <fullName evidence="1">Uncharacterized protein</fullName>
    </submittedName>
</protein>
<proteinExistence type="predicted"/>
<keyword evidence="2" id="KW-1185">Reference proteome</keyword>
<dbReference type="EMBL" id="BMLT01000021">
    <property type="protein sequence ID" value="GGO89178.1"/>
    <property type="molecule type" value="Genomic_DNA"/>
</dbReference>
<dbReference type="AlphaFoldDB" id="A0A917ZR08"/>
<organism evidence="1 2">
    <name type="scientific">Marinobacterium nitratireducens</name>
    <dbReference type="NCBI Taxonomy" id="518897"/>
    <lineage>
        <taxon>Bacteria</taxon>
        <taxon>Pseudomonadati</taxon>
        <taxon>Pseudomonadota</taxon>
        <taxon>Gammaproteobacteria</taxon>
        <taxon>Oceanospirillales</taxon>
        <taxon>Oceanospirillaceae</taxon>
        <taxon>Marinobacterium</taxon>
    </lineage>
</organism>
<name>A0A917ZR08_9GAMM</name>
<gene>
    <name evidence="1" type="ORF">GCM10011348_46320</name>
</gene>
<dbReference type="Proteomes" id="UP000599578">
    <property type="component" value="Unassembled WGS sequence"/>
</dbReference>